<evidence type="ECO:0000259" key="25">
    <source>
        <dbReference type="PROSITE" id="PS50113"/>
    </source>
</evidence>
<proteinExistence type="predicted"/>
<keyword evidence="13" id="KW-0547">Nucleotide-binding</keyword>
<keyword evidence="14" id="KW-0418">Kinase</keyword>
<dbReference type="InterPro" id="IPR000700">
    <property type="entry name" value="PAS-assoc_C"/>
</dbReference>
<dbReference type="Pfam" id="PF07536">
    <property type="entry name" value="HWE_HK"/>
    <property type="match status" value="1"/>
</dbReference>
<dbReference type="InterPro" id="IPR036890">
    <property type="entry name" value="HATPase_C_sf"/>
</dbReference>
<dbReference type="SMART" id="SM00911">
    <property type="entry name" value="HWE_HK"/>
    <property type="match status" value="1"/>
</dbReference>
<comment type="subcellular location">
    <subcellularLocation>
        <location evidence="2">Membrane</location>
        <topology evidence="2">Multi-pass membrane protein</topology>
    </subcellularLocation>
</comment>
<feature type="compositionally biased region" description="Basic residues" evidence="23">
    <location>
        <begin position="732"/>
        <end position="744"/>
    </location>
</feature>
<dbReference type="Gene3D" id="3.30.565.10">
    <property type="entry name" value="Histidine kinase-like ATPase, C-terminal domain"/>
    <property type="match status" value="1"/>
</dbReference>
<dbReference type="InterPro" id="IPR013655">
    <property type="entry name" value="PAS_fold_3"/>
</dbReference>
<evidence type="ECO:0000256" key="10">
    <source>
        <dbReference type="ARBA" id="ARBA00022679"/>
    </source>
</evidence>
<evidence type="ECO:0000256" key="2">
    <source>
        <dbReference type="ARBA" id="ARBA00004141"/>
    </source>
</evidence>
<feature type="coiled-coil region" evidence="22">
    <location>
        <begin position="252"/>
        <end position="279"/>
    </location>
</feature>
<keyword evidence="21" id="KW-0675">Receptor</keyword>
<dbReference type="Pfam" id="PF13493">
    <property type="entry name" value="DUF4118"/>
    <property type="match status" value="1"/>
</dbReference>
<feature type="domain" description="PAC" evidence="25">
    <location>
        <begin position="209"/>
        <end position="261"/>
    </location>
</feature>
<evidence type="ECO:0000256" key="5">
    <source>
        <dbReference type="ARBA" id="ARBA00022543"/>
    </source>
</evidence>
<dbReference type="AlphaFoldDB" id="A0AAU7X3R9"/>
<accession>A0AAU7X3R9</accession>
<evidence type="ECO:0000256" key="16">
    <source>
        <dbReference type="ARBA" id="ARBA00022989"/>
    </source>
</evidence>
<evidence type="ECO:0000256" key="14">
    <source>
        <dbReference type="ARBA" id="ARBA00022777"/>
    </source>
</evidence>
<evidence type="ECO:0000256" key="9">
    <source>
        <dbReference type="ARBA" id="ARBA00022643"/>
    </source>
</evidence>
<keyword evidence="22" id="KW-0175">Coiled coil</keyword>
<dbReference type="RefSeq" id="WP_407047847.1">
    <property type="nucleotide sequence ID" value="NZ_CP158568.1"/>
</dbReference>
<dbReference type="PROSITE" id="PS50113">
    <property type="entry name" value="PAC"/>
    <property type="match status" value="2"/>
</dbReference>
<dbReference type="Gene3D" id="2.10.70.100">
    <property type="match status" value="2"/>
</dbReference>
<dbReference type="InterPro" id="IPR025201">
    <property type="entry name" value="KdpD_TM"/>
</dbReference>
<feature type="region of interest" description="Disordered" evidence="23">
    <location>
        <begin position="721"/>
        <end position="744"/>
    </location>
</feature>
<keyword evidence="8" id="KW-0285">Flavoprotein</keyword>
<dbReference type="KEGG" id="mflg:ABS361_11465"/>
<comment type="catalytic activity">
    <reaction evidence="1">
        <text>ATP + protein L-histidine = ADP + protein N-phospho-L-histidine.</text>
        <dbReference type="EC" id="2.7.13.3"/>
    </reaction>
</comment>
<protein>
    <recommendedName>
        <fullName evidence="4">Blue-light-activated histidine kinase</fullName>
        <ecNumber evidence="3">2.7.13.3</ecNumber>
    </recommendedName>
</protein>
<dbReference type="NCBIfam" id="TIGR00229">
    <property type="entry name" value="sensory_box"/>
    <property type="match status" value="2"/>
</dbReference>
<dbReference type="InterPro" id="IPR011102">
    <property type="entry name" value="Sig_transdc_His_kinase_HWE"/>
</dbReference>
<dbReference type="PANTHER" id="PTHR41523:SF7">
    <property type="entry name" value="HISTIDINE KINASE"/>
    <property type="match status" value="1"/>
</dbReference>
<keyword evidence="20 24" id="KW-0472">Membrane</keyword>
<evidence type="ECO:0000256" key="7">
    <source>
        <dbReference type="ARBA" id="ARBA00022606"/>
    </source>
</evidence>
<evidence type="ECO:0000256" key="12">
    <source>
        <dbReference type="ARBA" id="ARBA00022737"/>
    </source>
</evidence>
<keyword evidence="5" id="KW-0600">Photoreceptor protein</keyword>
<evidence type="ECO:0000256" key="22">
    <source>
        <dbReference type="SAM" id="Coils"/>
    </source>
</evidence>
<evidence type="ECO:0000256" key="4">
    <source>
        <dbReference type="ARBA" id="ARBA00021740"/>
    </source>
</evidence>
<dbReference type="GO" id="GO:0005524">
    <property type="term" value="F:ATP binding"/>
    <property type="evidence" value="ECO:0007669"/>
    <property type="project" value="UniProtKB-KW"/>
</dbReference>
<feature type="domain" description="PAC" evidence="25">
    <location>
        <begin position="345"/>
        <end position="398"/>
    </location>
</feature>
<keyword evidence="9" id="KW-0288">FMN</keyword>
<dbReference type="CDD" id="cd00130">
    <property type="entry name" value="PAS"/>
    <property type="match status" value="1"/>
</dbReference>
<dbReference type="SMART" id="SM00086">
    <property type="entry name" value="PAC"/>
    <property type="match status" value="3"/>
</dbReference>
<feature type="transmembrane region" description="Helical" evidence="24">
    <location>
        <begin position="18"/>
        <end position="37"/>
    </location>
</feature>
<keyword evidence="16 24" id="KW-1133">Transmembrane helix</keyword>
<dbReference type="PANTHER" id="PTHR41523">
    <property type="entry name" value="TWO-COMPONENT SYSTEM SENSOR PROTEIN"/>
    <property type="match status" value="1"/>
</dbReference>
<keyword evidence="18" id="KW-0902">Two-component regulatory system</keyword>
<keyword evidence="10" id="KW-0808">Transferase</keyword>
<dbReference type="EMBL" id="CP158568">
    <property type="protein sequence ID" value="XBY42746.1"/>
    <property type="molecule type" value="Genomic_DNA"/>
</dbReference>
<dbReference type="InterPro" id="IPR038318">
    <property type="entry name" value="KdpD_sf"/>
</dbReference>
<evidence type="ECO:0000256" key="19">
    <source>
        <dbReference type="ARBA" id="ARBA00023026"/>
    </source>
</evidence>
<evidence type="ECO:0000256" key="20">
    <source>
        <dbReference type="ARBA" id="ARBA00023136"/>
    </source>
</evidence>
<dbReference type="InterPro" id="IPR035965">
    <property type="entry name" value="PAS-like_dom_sf"/>
</dbReference>
<evidence type="ECO:0000256" key="21">
    <source>
        <dbReference type="ARBA" id="ARBA00023170"/>
    </source>
</evidence>
<evidence type="ECO:0000256" key="8">
    <source>
        <dbReference type="ARBA" id="ARBA00022630"/>
    </source>
</evidence>
<dbReference type="SMART" id="SM00091">
    <property type="entry name" value="PAS"/>
    <property type="match status" value="2"/>
</dbReference>
<evidence type="ECO:0000256" key="17">
    <source>
        <dbReference type="ARBA" id="ARBA00022991"/>
    </source>
</evidence>
<dbReference type="Gene3D" id="1.20.120.620">
    <property type="entry name" value="Backbone structure of the membrane domain of e. Coli histidine kinase receptor kdpd"/>
    <property type="match status" value="1"/>
</dbReference>
<evidence type="ECO:0000256" key="1">
    <source>
        <dbReference type="ARBA" id="ARBA00000085"/>
    </source>
</evidence>
<dbReference type="InterPro" id="IPR001610">
    <property type="entry name" value="PAC"/>
</dbReference>
<evidence type="ECO:0000256" key="15">
    <source>
        <dbReference type="ARBA" id="ARBA00022840"/>
    </source>
</evidence>
<dbReference type="InterPro" id="IPR000014">
    <property type="entry name" value="PAS"/>
</dbReference>
<dbReference type="GO" id="GO:0004673">
    <property type="term" value="F:protein histidine kinase activity"/>
    <property type="evidence" value="ECO:0007669"/>
    <property type="project" value="UniProtKB-EC"/>
</dbReference>
<evidence type="ECO:0000256" key="3">
    <source>
        <dbReference type="ARBA" id="ARBA00012438"/>
    </source>
</evidence>
<name>A0AAU7X3R9_9HYPH</name>
<keyword evidence="12" id="KW-0677">Repeat</keyword>
<organism evidence="26">
    <name type="scientific">Methyloraptor flagellatus</name>
    <dbReference type="NCBI Taxonomy" id="3162530"/>
    <lineage>
        <taxon>Bacteria</taxon>
        <taxon>Pseudomonadati</taxon>
        <taxon>Pseudomonadota</taxon>
        <taxon>Alphaproteobacteria</taxon>
        <taxon>Hyphomicrobiales</taxon>
        <taxon>Ancalomicrobiaceae</taxon>
        <taxon>Methyloraptor</taxon>
    </lineage>
</organism>
<reference evidence="26" key="1">
    <citation type="submission" date="2024-06" db="EMBL/GenBank/DDBJ databases">
        <title>Methylostella associata gen. nov., sp. nov., a novel Ancalomicrobiaceae-affiliated facultatively methylotrophic bacteria that feed on methanotrophs of the genus Methylococcus.</title>
        <authorList>
            <person name="Saltykova V."/>
            <person name="Danilova O.V."/>
            <person name="Oshkin I.Y."/>
            <person name="Belova S.E."/>
            <person name="Pimenov N.V."/>
            <person name="Dedysh S.N."/>
        </authorList>
    </citation>
    <scope>NUCLEOTIDE SEQUENCE</scope>
    <source>
        <strain evidence="26">S20</strain>
    </source>
</reference>
<evidence type="ECO:0000256" key="18">
    <source>
        <dbReference type="ARBA" id="ARBA00023012"/>
    </source>
</evidence>
<keyword evidence="15" id="KW-0067">ATP-binding</keyword>
<evidence type="ECO:0000256" key="6">
    <source>
        <dbReference type="ARBA" id="ARBA00022553"/>
    </source>
</evidence>
<dbReference type="SUPFAM" id="SSF55874">
    <property type="entry name" value="ATPase domain of HSP90 chaperone/DNA topoisomerase II/histidine kinase"/>
    <property type="match status" value="1"/>
</dbReference>
<keyword evidence="17" id="KW-0157">Chromophore</keyword>
<gene>
    <name evidence="26" type="ORF">ABS361_11465</name>
</gene>
<dbReference type="Pfam" id="PF08447">
    <property type="entry name" value="PAS_3"/>
    <property type="match status" value="2"/>
</dbReference>
<keyword evidence="6" id="KW-0597">Phosphoprotein</keyword>
<dbReference type="Gene3D" id="3.30.450.20">
    <property type="entry name" value="PAS domain"/>
    <property type="match status" value="3"/>
</dbReference>
<feature type="compositionally biased region" description="Basic and acidic residues" evidence="23">
    <location>
        <begin position="721"/>
        <end position="731"/>
    </location>
</feature>
<dbReference type="GO" id="GO:0009881">
    <property type="term" value="F:photoreceptor activity"/>
    <property type="evidence" value="ECO:0007669"/>
    <property type="project" value="UniProtKB-KW"/>
</dbReference>
<evidence type="ECO:0000313" key="26">
    <source>
        <dbReference type="EMBL" id="XBY42746.1"/>
    </source>
</evidence>
<evidence type="ECO:0000256" key="13">
    <source>
        <dbReference type="ARBA" id="ARBA00022741"/>
    </source>
</evidence>
<dbReference type="GO" id="GO:0016020">
    <property type="term" value="C:membrane"/>
    <property type="evidence" value="ECO:0007669"/>
    <property type="project" value="UniProtKB-SubCell"/>
</dbReference>
<evidence type="ECO:0000256" key="24">
    <source>
        <dbReference type="SAM" id="Phobius"/>
    </source>
</evidence>
<keyword evidence="19" id="KW-0843">Virulence</keyword>
<dbReference type="EC" id="2.7.13.3" evidence="3"/>
<feature type="transmembrane region" description="Helical" evidence="24">
    <location>
        <begin position="49"/>
        <end position="79"/>
    </location>
</feature>
<evidence type="ECO:0000256" key="23">
    <source>
        <dbReference type="SAM" id="MobiDB-lite"/>
    </source>
</evidence>
<feature type="transmembrane region" description="Helical" evidence="24">
    <location>
        <begin position="99"/>
        <end position="119"/>
    </location>
</feature>
<evidence type="ECO:0000256" key="11">
    <source>
        <dbReference type="ARBA" id="ARBA00022692"/>
    </source>
</evidence>
<sequence length="744" mass="81645">MKHVLGLYRICRSERRPIGYVAALIIVAAATVLRFALQAEAPPNLRFVLYYPAILITGALFGIGPGLLALALSVAAIWFFFIGDPAAFEALSVSEETAMVMFVAANLLHLLVTGLLRAATDESRAAMERASDAERRLTMALAAGRMGTVSYDCRMLVGSWSATAAQIFGHPPVERAATVADWRALIVPEDWPRAEAVLFRAIASVDRFYAGEFRVRRSDGAIRTVDFSGSVIADDRGLALGMEGVVVDVTDRVEQRRRIEELADDLARSEERLRIAANSAQIGTWDWNPVENTRTWSDEFRAILGARPDQPADPIWFGERIHPADRERVIADHTAAMAVDGPGRHDNAFRIIRADDGAIRHVVVRGRVIRDTEGRVVRAIGTMIDATEIKSAELAIARSRDRVAVATAAAGLGVFEYSARHPDGVWENERLYEIFGRDPARGPIPLEEIRREVVIAEDRAGFEAMAAEAARGGEFRFQFRFRHPSEGVRRVEVVGRGSHDADGLRIVVGTVKDITERHNAEERQHMLINELNHRVKNVLATVQAIAVATMRGNPVLPDFQGRLGSLAVANDILTRENWERADIRSLAEEVLAPYRRPDGSGTTIEGPAVTLGARGALAIAMTLHELATNAAKYGALSVPEGRVVVLWTLTPDGGHHRLLVTWRESGGPPVSVPTRRGFGSRLMERMLAQEMGGSIEIEYAPTGLHATIVLALGTTPAEAARRDGHTVDAPRSRRRRRCARRCRA</sequence>
<keyword evidence="7" id="KW-0716">Sensory transduction</keyword>
<dbReference type="GO" id="GO:0000160">
    <property type="term" value="P:phosphorelay signal transduction system"/>
    <property type="evidence" value="ECO:0007669"/>
    <property type="project" value="UniProtKB-KW"/>
</dbReference>
<keyword evidence="11 24" id="KW-0812">Transmembrane</keyword>
<dbReference type="SUPFAM" id="SSF55785">
    <property type="entry name" value="PYP-like sensor domain (PAS domain)"/>
    <property type="match status" value="3"/>
</dbReference>